<dbReference type="EMBL" id="CP144691">
    <property type="protein sequence ID" value="WVY95242.1"/>
    <property type="molecule type" value="Genomic_DNA"/>
</dbReference>
<feature type="non-terminal residue" evidence="2">
    <location>
        <position position="101"/>
    </location>
</feature>
<accession>A0AAQ3MQA0</accession>
<protein>
    <submittedName>
        <fullName evidence="2">Uncharacterized protein</fullName>
    </submittedName>
</protein>
<feature type="transmembrane region" description="Helical" evidence="1">
    <location>
        <begin position="6"/>
        <end position="30"/>
    </location>
</feature>
<name>A0AAQ3MQA0_VIGMU</name>
<dbReference type="AlphaFoldDB" id="A0AAQ3MQA0"/>
<keyword evidence="1" id="KW-1133">Transmembrane helix</keyword>
<proteinExistence type="predicted"/>
<gene>
    <name evidence="2" type="ORF">V8G54_034330</name>
</gene>
<evidence type="ECO:0000313" key="2">
    <source>
        <dbReference type="EMBL" id="WVY95242.1"/>
    </source>
</evidence>
<keyword evidence="1" id="KW-0472">Membrane</keyword>
<sequence>MDGVNILTSSMVTVPFLMMWHGLVCSLCIIQSALESSRRRDGGISPDGHDFAPLWLSPSLLTGTNRIGHSTEAVELDSWEKYLFSNSAPSGGWTPSEYCNR</sequence>
<keyword evidence="1" id="KW-0812">Transmembrane</keyword>
<evidence type="ECO:0000256" key="1">
    <source>
        <dbReference type="SAM" id="Phobius"/>
    </source>
</evidence>
<reference evidence="2 3" key="1">
    <citation type="journal article" date="2023" name="Life. Sci Alliance">
        <title>Evolutionary insights into 3D genome organization and epigenetic landscape of Vigna mungo.</title>
        <authorList>
            <person name="Junaid A."/>
            <person name="Singh B."/>
            <person name="Bhatia S."/>
        </authorList>
    </citation>
    <scope>NUCLEOTIDE SEQUENCE [LARGE SCALE GENOMIC DNA]</scope>
    <source>
        <strain evidence="2">Urdbean</strain>
    </source>
</reference>
<evidence type="ECO:0000313" key="3">
    <source>
        <dbReference type="Proteomes" id="UP001374535"/>
    </source>
</evidence>
<keyword evidence="3" id="KW-1185">Reference proteome</keyword>
<dbReference type="Proteomes" id="UP001374535">
    <property type="component" value="Chromosome 10"/>
</dbReference>
<organism evidence="2 3">
    <name type="scientific">Vigna mungo</name>
    <name type="common">Black gram</name>
    <name type="synonym">Phaseolus mungo</name>
    <dbReference type="NCBI Taxonomy" id="3915"/>
    <lineage>
        <taxon>Eukaryota</taxon>
        <taxon>Viridiplantae</taxon>
        <taxon>Streptophyta</taxon>
        <taxon>Embryophyta</taxon>
        <taxon>Tracheophyta</taxon>
        <taxon>Spermatophyta</taxon>
        <taxon>Magnoliopsida</taxon>
        <taxon>eudicotyledons</taxon>
        <taxon>Gunneridae</taxon>
        <taxon>Pentapetalae</taxon>
        <taxon>rosids</taxon>
        <taxon>fabids</taxon>
        <taxon>Fabales</taxon>
        <taxon>Fabaceae</taxon>
        <taxon>Papilionoideae</taxon>
        <taxon>50 kb inversion clade</taxon>
        <taxon>NPAAA clade</taxon>
        <taxon>indigoferoid/millettioid clade</taxon>
        <taxon>Phaseoleae</taxon>
        <taxon>Vigna</taxon>
    </lineage>
</organism>